<evidence type="ECO:0008006" key="3">
    <source>
        <dbReference type="Google" id="ProtNLM"/>
    </source>
</evidence>
<proteinExistence type="predicted"/>
<evidence type="ECO:0000313" key="2">
    <source>
        <dbReference type="Proteomes" id="UP000469558"/>
    </source>
</evidence>
<accession>A0A8T9BZ43</accession>
<sequence>MAPVIEGDAPVAHYCNSACMKADWNQHKVACLRLKDRTTLFRAASTAQKLFYFYRELSWMQFDVQSAETQEGHLILRGEWLSEAKWPQDCRPFPTHLFDDERDREAALTYLGCIDATQWMVEFVDGMLKGIVTETELVEFNTKNDHRRTRLIAPKEQVESHLREVVHEVLKVTLRSGEIFALNLAGAQYGYHEPVVEWQHYKELRVRVMRIQECPPRPLGLLQVDDYSMEKGMFFTRQLKNHVSDGVRSLAMDILQAINLHILEWQFEGQFSLADMSKLPEKNFHSKQENLVNFNIWKFHVTPRRSGSYTVKGKKLVKDTKGLNWVHAK</sequence>
<comment type="caution">
    <text evidence="1">The sequence shown here is derived from an EMBL/GenBank/DDBJ whole genome shotgun (WGS) entry which is preliminary data.</text>
</comment>
<reference evidence="1 2" key="1">
    <citation type="submission" date="2018-05" db="EMBL/GenBank/DDBJ databases">
        <title>Genome sequencing and assembly of the regulated plant pathogen Lachnellula willkommii and related sister species for the development of diagnostic species identification markers.</title>
        <authorList>
            <person name="Giroux E."/>
            <person name="Bilodeau G."/>
        </authorList>
    </citation>
    <scope>NUCLEOTIDE SEQUENCE [LARGE SCALE GENOMIC DNA]</scope>
    <source>
        <strain evidence="1 2">CBS 268.59</strain>
    </source>
</reference>
<evidence type="ECO:0000313" key="1">
    <source>
        <dbReference type="EMBL" id="TVY73161.1"/>
    </source>
</evidence>
<keyword evidence="2" id="KW-1185">Reference proteome</keyword>
<name>A0A8T9BZ43_9HELO</name>
<dbReference type="Gene3D" id="6.10.140.2220">
    <property type="match status" value="1"/>
</dbReference>
<gene>
    <name evidence="1" type="ORF">LSUE1_G005658</name>
</gene>
<protein>
    <recommendedName>
        <fullName evidence="3">MYND-type zinc finger protein samB</fullName>
    </recommendedName>
</protein>
<dbReference type="EMBL" id="QGMK01001166">
    <property type="protein sequence ID" value="TVY73161.1"/>
    <property type="molecule type" value="Genomic_DNA"/>
</dbReference>
<dbReference type="Proteomes" id="UP000469558">
    <property type="component" value="Unassembled WGS sequence"/>
</dbReference>
<dbReference type="SUPFAM" id="SSF144232">
    <property type="entry name" value="HIT/MYND zinc finger-like"/>
    <property type="match status" value="1"/>
</dbReference>
<dbReference type="AlphaFoldDB" id="A0A8T9BZ43"/>
<organism evidence="1 2">
    <name type="scientific">Lachnellula suecica</name>
    <dbReference type="NCBI Taxonomy" id="602035"/>
    <lineage>
        <taxon>Eukaryota</taxon>
        <taxon>Fungi</taxon>
        <taxon>Dikarya</taxon>
        <taxon>Ascomycota</taxon>
        <taxon>Pezizomycotina</taxon>
        <taxon>Leotiomycetes</taxon>
        <taxon>Helotiales</taxon>
        <taxon>Lachnaceae</taxon>
        <taxon>Lachnellula</taxon>
    </lineage>
</organism>
<dbReference type="OrthoDB" id="432970at2759"/>